<dbReference type="InterPro" id="IPR035906">
    <property type="entry name" value="MetI-like_sf"/>
</dbReference>
<keyword evidence="10" id="KW-1185">Reference proteome</keyword>
<feature type="transmembrane region" description="Helical" evidence="7">
    <location>
        <begin position="7"/>
        <end position="31"/>
    </location>
</feature>
<organism evidence="9 10">
    <name type="scientific">Bifidobacterium psychraerophilum</name>
    <dbReference type="NCBI Taxonomy" id="218140"/>
    <lineage>
        <taxon>Bacteria</taxon>
        <taxon>Bacillati</taxon>
        <taxon>Actinomycetota</taxon>
        <taxon>Actinomycetes</taxon>
        <taxon>Bifidobacteriales</taxon>
        <taxon>Bifidobacteriaceae</taxon>
        <taxon>Bifidobacterium</taxon>
    </lineage>
</organism>
<keyword evidence="6 7" id="KW-0472">Membrane</keyword>
<dbReference type="eggNOG" id="COG0601">
    <property type="taxonomic scope" value="Bacteria"/>
</dbReference>
<comment type="caution">
    <text evidence="9">The sequence shown here is derived from an EMBL/GenBank/DDBJ whole genome shotgun (WGS) entry which is preliminary data.</text>
</comment>
<dbReference type="PROSITE" id="PS50928">
    <property type="entry name" value="ABC_TM1"/>
    <property type="match status" value="1"/>
</dbReference>
<dbReference type="PANTHER" id="PTHR43163:SF6">
    <property type="entry name" value="DIPEPTIDE TRANSPORT SYSTEM PERMEASE PROTEIN DPPB-RELATED"/>
    <property type="match status" value="1"/>
</dbReference>
<sequence>MRKHAFVYMVARIAQAVLVLWAAYTVTYVILNLLPADPIALILKAKGTDVSSVTPAQLRTLKQSYGLDQGAWHQYVTMLFNALRGDFGTSYTYDVPVIKLISLRVGSTLLISALSIVVAIVAAFLLAFLAAYMRRPFLRRFLAALPVLGASVPSFWVGLLLMQVFSFGLGWLPSMGMQGWKSLVLPTITMSIPTGALLAQLLIGGFEETIRSQYVTVARAYGLGRGRILISHVTKNASLPTLTILGLIVGETVTGAIVAETVFSRQGLGMLIQQSVTSQDIPVIQGAVVLAAGAFVLVNLAVDVIYPLLDPRIVLHSKAKG</sequence>
<dbReference type="GeneID" id="98299194"/>
<comment type="similarity">
    <text evidence="7">Belongs to the binding-protein-dependent transport system permease family.</text>
</comment>
<evidence type="ECO:0000313" key="9">
    <source>
        <dbReference type="EMBL" id="KFI81678.1"/>
    </source>
</evidence>
<evidence type="ECO:0000256" key="6">
    <source>
        <dbReference type="ARBA" id="ARBA00023136"/>
    </source>
</evidence>
<evidence type="ECO:0000313" key="10">
    <source>
        <dbReference type="Proteomes" id="UP000029050"/>
    </source>
</evidence>
<evidence type="ECO:0000256" key="7">
    <source>
        <dbReference type="RuleBase" id="RU363032"/>
    </source>
</evidence>
<dbReference type="AlphaFoldDB" id="A0A087CEH8"/>
<proteinExistence type="inferred from homology"/>
<evidence type="ECO:0000256" key="4">
    <source>
        <dbReference type="ARBA" id="ARBA00022692"/>
    </source>
</evidence>
<dbReference type="InterPro" id="IPR045621">
    <property type="entry name" value="BPD_transp_1_N"/>
</dbReference>
<feature type="transmembrane region" description="Helical" evidence="7">
    <location>
        <begin position="144"/>
        <end position="171"/>
    </location>
</feature>
<dbReference type="GO" id="GO:0005886">
    <property type="term" value="C:plasma membrane"/>
    <property type="evidence" value="ECO:0007669"/>
    <property type="project" value="UniProtKB-SubCell"/>
</dbReference>
<evidence type="ECO:0000256" key="5">
    <source>
        <dbReference type="ARBA" id="ARBA00022989"/>
    </source>
</evidence>
<feature type="transmembrane region" description="Helical" evidence="7">
    <location>
        <begin position="283"/>
        <end position="309"/>
    </location>
</feature>
<dbReference type="PANTHER" id="PTHR43163">
    <property type="entry name" value="DIPEPTIDE TRANSPORT SYSTEM PERMEASE PROTEIN DPPB-RELATED"/>
    <property type="match status" value="1"/>
</dbReference>
<dbReference type="InterPro" id="IPR000515">
    <property type="entry name" value="MetI-like"/>
</dbReference>
<dbReference type="STRING" id="218140.BPSY_2090"/>
<feature type="transmembrane region" description="Helical" evidence="7">
    <location>
        <begin position="109"/>
        <end position="132"/>
    </location>
</feature>
<keyword evidence="2 7" id="KW-0813">Transport</keyword>
<keyword evidence="4 7" id="KW-0812">Transmembrane</keyword>
<dbReference type="Proteomes" id="UP000029050">
    <property type="component" value="Unassembled WGS sequence"/>
</dbReference>
<keyword evidence="5 7" id="KW-1133">Transmembrane helix</keyword>
<evidence type="ECO:0000256" key="3">
    <source>
        <dbReference type="ARBA" id="ARBA00022475"/>
    </source>
</evidence>
<dbReference type="Pfam" id="PF19300">
    <property type="entry name" value="BPD_transp_1_N"/>
    <property type="match status" value="1"/>
</dbReference>
<accession>A0A087CEH8</accession>
<dbReference type="CDD" id="cd06261">
    <property type="entry name" value="TM_PBP2"/>
    <property type="match status" value="1"/>
</dbReference>
<evidence type="ECO:0000256" key="1">
    <source>
        <dbReference type="ARBA" id="ARBA00004651"/>
    </source>
</evidence>
<dbReference type="SUPFAM" id="SSF161098">
    <property type="entry name" value="MetI-like"/>
    <property type="match status" value="1"/>
</dbReference>
<name>A0A087CEH8_9BIFI</name>
<comment type="subcellular location">
    <subcellularLocation>
        <location evidence="1 7">Cell membrane</location>
        <topology evidence="1 7">Multi-pass membrane protein</topology>
    </subcellularLocation>
</comment>
<feature type="transmembrane region" description="Helical" evidence="7">
    <location>
        <begin position="183"/>
        <end position="203"/>
    </location>
</feature>
<feature type="transmembrane region" description="Helical" evidence="7">
    <location>
        <begin position="242"/>
        <end position="263"/>
    </location>
</feature>
<keyword evidence="3" id="KW-1003">Cell membrane</keyword>
<reference evidence="9 10" key="1">
    <citation type="submission" date="2014-03" db="EMBL/GenBank/DDBJ databases">
        <title>Genomics of Bifidobacteria.</title>
        <authorList>
            <person name="Ventura M."/>
            <person name="Milani C."/>
            <person name="Lugli G.A."/>
        </authorList>
    </citation>
    <scope>NUCLEOTIDE SEQUENCE [LARGE SCALE GENOMIC DNA]</scope>
    <source>
        <strain evidence="9 10">LMG 21775</strain>
    </source>
</reference>
<evidence type="ECO:0000259" key="8">
    <source>
        <dbReference type="PROSITE" id="PS50928"/>
    </source>
</evidence>
<dbReference type="RefSeq" id="WP_033497106.1">
    <property type="nucleotide sequence ID" value="NZ_JGZI01000010.1"/>
</dbReference>
<feature type="domain" description="ABC transmembrane type-1" evidence="8">
    <location>
        <begin position="105"/>
        <end position="306"/>
    </location>
</feature>
<gene>
    <name evidence="9" type="ORF">BPSY_2090</name>
</gene>
<protein>
    <submittedName>
        <fullName evidence="9">ABC-type transporter, integral membrane subunit</fullName>
    </submittedName>
</protein>
<dbReference type="Gene3D" id="1.10.3720.10">
    <property type="entry name" value="MetI-like"/>
    <property type="match status" value="1"/>
</dbReference>
<dbReference type="EMBL" id="JGZI01000010">
    <property type="protein sequence ID" value="KFI81678.1"/>
    <property type="molecule type" value="Genomic_DNA"/>
</dbReference>
<dbReference type="OrthoDB" id="9778910at2"/>
<evidence type="ECO:0000256" key="2">
    <source>
        <dbReference type="ARBA" id="ARBA00022448"/>
    </source>
</evidence>
<dbReference type="Pfam" id="PF00528">
    <property type="entry name" value="BPD_transp_1"/>
    <property type="match status" value="1"/>
</dbReference>
<dbReference type="GO" id="GO:0055085">
    <property type="term" value="P:transmembrane transport"/>
    <property type="evidence" value="ECO:0007669"/>
    <property type="project" value="InterPro"/>
</dbReference>